<feature type="compositionally biased region" description="Low complexity" evidence="1">
    <location>
        <begin position="30"/>
        <end position="44"/>
    </location>
</feature>
<evidence type="ECO:0000256" key="1">
    <source>
        <dbReference type="SAM" id="MobiDB-lite"/>
    </source>
</evidence>
<feature type="compositionally biased region" description="Basic and acidic residues" evidence="1">
    <location>
        <begin position="1"/>
        <end position="11"/>
    </location>
</feature>
<proteinExistence type="predicted"/>
<evidence type="ECO:0000313" key="2">
    <source>
        <dbReference type="EMBL" id="OXR40242.1"/>
    </source>
</evidence>
<evidence type="ECO:0000313" key="3">
    <source>
        <dbReference type="Proteomes" id="UP000215506"/>
    </source>
</evidence>
<keyword evidence="3" id="KW-1185">Reference proteome</keyword>
<gene>
    <name evidence="2" type="ORF">B7C42_07667</name>
</gene>
<organism evidence="2 3">
    <name type="scientific">Nocardia cerradoensis</name>
    <dbReference type="NCBI Taxonomy" id="85688"/>
    <lineage>
        <taxon>Bacteria</taxon>
        <taxon>Bacillati</taxon>
        <taxon>Actinomycetota</taxon>
        <taxon>Actinomycetes</taxon>
        <taxon>Mycobacteriales</taxon>
        <taxon>Nocardiaceae</taxon>
        <taxon>Nocardia</taxon>
    </lineage>
</organism>
<dbReference type="RefSeq" id="WP_143860511.1">
    <property type="nucleotide sequence ID" value="NZ_NGAF01000036.1"/>
</dbReference>
<dbReference type="EMBL" id="NGAF01000036">
    <property type="protein sequence ID" value="OXR40242.1"/>
    <property type="molecule type" value="Genomic_DNA"/>
</dbReference>
<comment type="caution">
    <text evidence="2">The sequence shown here is derived from an EMBL/GenBank/DDBJ whole genome shotgun (WGS) entry which is preliminary data.</text>
</comment>
<name>A0A231GUH4_9NOCA</name>
<reference evidence="2 3" key="1">
    <citation type="submission" date="2017-07" db="EMBL/GenBank/DDBJ databases">
        <title>First draft Genome Sequence of Nocardia cerradoensis isolated from human infection.</title>
        <authorList>
            <person name="Carrasco G."/>
        </authorList>
    </citation>
    <scope>NUCLEOTIDE SEQUENCE [LARGE SCALE GENOMIC DNA]</scope>
    <source>
        <strain evidence="2 3">CNM20130759</strain>
    </source>
</reference>
<feature type="region of interest" description="Disordered" evidence="1">
    <location>
        <begin position="1"/>
        <end position="60"/>
    </location>
</feature>
<protein>
    <submittedName>
        <fullName evidence="2">Uncharacterized protein</fullName>
    </submittedName>
</protein>
<sequence>MSENHHMDKLIEQSSLGTKHAKKMRASVSAATGRAIVRAAAARAQTSKTTNGGASKKKSN</sequence>
<dbReference type="AlphaFoldDB" id="A0A231GUH4"/>
<dbReference type="Proteomes" id="UP000215506">
    <property type="component" value="Unassembled WGS sequence"/>
</dbReference>
<accession>A0A231GUH4</accession>